<evidence type="ECO:0000256" key="1">
    <source>
        <dbReference type="SAM" id="MobiDB-lite"/>
    </source>
</evidence>
<keyword evidence="3" id="KW-1185">Reference proteome</keyword>
<evidence type="ECO:0000313" key="2">
    <source>
        <dbReference type="EMBL" id="KAF6416247.1"/>
    </source>
</evidence>
<feature type="region of interest" description="Disordered" evidence="1">
    <location>
        <begin position="1"/>
        <end position="20"/>
    </location>
</feature>
<sequence>MWPAWDENPGPSSPLSGTSRSSPCCTCSFFILCGHHALREANRRWLDQQASHLLREAEGKPAPTHTHSDDDSPRVPRRAGAWAWAAVLGPQPPAEPPGPWQALGTEECGSGDAPPDAPGEAETSASASCSGCCHNRSPSSLRAGCGCAPIVTSSLPKTP</sequence>
<evidence type="ECO:0000313" key="3">
    <source>
        <dbReference type="Proteomes" id="UP000550707"/>
    </source>
</evidence>
<comment type="caution">
    <text evidence="2">The sequence shown here is derived from an EMBL/GenBank/DDBJ whole genome shotgun (WGS) entry which is preliminary data.</text>
</comment>
<organism evidence="2 3">
    <name type="scientific">Molossus molossus</name>
    <name type="common">Pallas' mastiff bat</name>
    <name type="synonym">Vespertilio molossus</name>
    <dbReference type="NCBI Taxonomy" id="27622"/>
    <lineage>
        <taxon>Eukaryota</taxon>
        <taxon>Metazoa</taxon>
        <taxon>Chordata</taxon>
        <taxon>Craniata</taxon>
        <taxon>Vertebrata</taxon>
        <taxon>Euteleostomi</taxon>
        <taxon>Mammalia</taxon>
        <taxon>Eutheria</taxon>
        <taxon>Laurasiatheria</taxon>
        <taxon>Chiroptera</taxon>
        <taxon>Yangochiroptera</taxon>
        <taxon>Molossidae</taxon>
        <taxon>Molossus</taxon>
    </lineage>
</organism>
<name>A0A7J8CZB5_MOLMO</name>
<gene>
    <name evidence="2" type="ORF">HJG59_009509</name>
</gene>
<accession>A0A7J8CZB5</accession>
<proteinExistence type="predicted"/>
<reference evidence="2 3" key="1">
    <citation type="journal article" date="2020" name="Nature">
        <title>Six reference-quality genomes reveal evolution of bat adaptations.</title>
        <authorList>
            <person name="Jebb D."/>
            <person name="Huang Z."/>
            <person name="Pippel M."/>
            <person name="Hughes G.M."/>
            <person name="Lavrichenko K."/>
            <person name="Devanna P."/>
            <person name="Winkler S."/>
            <person name="Jermiin L.S."/>
            <person name="Skirmuntt E.C."/>
            <person name="Katzourakis A."/>
            <person name="Burkitt-Gray L."/>
            <person name="Ray D.A."/>
            <person name="Sullivan K.A.M."/>
            <person name="Roscito J.G."/>
            <person name="Kirilenko B.M."/>
            <person name="Davalos L.M."/>
            <person name="Corthals A.P."/>
            <person name="Power M.L."/>
            <person name="Jones G."/>
            <person name="Ransome R.D."/>
            <person name="Dechmann D.K.N."/>
            <person name="Locatelli A.G."/>
            <person name="Puechmaille S.J."/>
            <person name="Fedrigo O."/>
            <person name="Jarvis E.D."/>
            <person name="Hiller M."/>
            <person name="Vernes S.C."/>
            <person name="Myers E.W."/>
            <person name="Teeling E.C."/>
        </authorList>
    </citation>
    <scope>NUCLEOTIDE SEQUENCE [LARGE SCALE GENOMIC DNA]</scope>
    <source>
        <strain evidence="2">MMolMol1</strain>
        <tissue evidence="2">Muscle</tissue>
    </source>
</reference>
<feature type="compositionally biased region" description="Pro residues" evidence="1">
    <location>
        <begin position="90"/>
        <end position="99"/>
    </location>
</feature>
<feature type="region of interest" description="Disordered" evidence="1">
    <location>
        <begin position="53"/>
        <end position="134"/>
    </location>
</feature>
<dbReference type="InParanoid" id="A0A7J8CZB5"/>
<dbReference type="AlphaFoldDB" id="A0A7J8CZB5"/>
<dbReference type="Proteomes" id="UP000550707">
    <property type="component" value="Unassembled WGS sequence"/>
</dbReference>
<protein>
    <submittedName>
        <fullName evidence="2">Uncharacterized protein</fullName>
    </submittedName>
</protein>
<dbReference type="EMBL" id="JACASF010000019">
    <property type="protein sequence ID" value="KAF6416247.1"/>
    <property type="molecule type" value="Genomic_DNA"/>
</dbReference>
<feature type="compositionally biased region" description="Low complexity" evidence="1">
    <location>
        <begin position="9"/>
        <end position="20"/>
    </location>
</feature>